<sequence length="166" mass="18915">MLAFGPPPLQKCKPQTTSLGLVYENQNTQQWVDTAVLGGFCDIYLANLQRHLAALATPTAIPRSNIQTTLEYSRSQSLKMVKRMQKRQTKPKCGNASLSLRLRRYLLVVMFDMIRRRENGMRAIRERQLARAAIRARYGGRQLPSTVEIDSDSESDSNSEDEENLR</sequence>
<evidence type="ECO:0000313" key="3">
    <source>
        <dbReference type="Proteomes" id="UP000275078"/>
    </source>
</evidence>
<proteinExistence type="predicted"/>
<dbReference type="AlphaFoldDB" id="A0A3N4I0T1"/>
<reference evidence="2 3" key="1">
    <citation type="journal article" date="2018" name="Nat. Ecol. Evol.">
        <title>Pezizomycetes genomes reveal the molecular basis of ectomycorrhizal truffle lifestyle.</title>
        <authorList>
            <person name="Murat C."/>
            <person name="Payen T."/>
            <person name="Noel B."/>
            <person name="Kuo A."/>
            <person name="Morin E."/>
            <person name="Chen J."/>
            <person name="Kohler A."/>
            <person name="Krizsan K."/>
            <person name="Balestrini R."/>
            <person name="Da Silva C."/>
            <person name="Montanini B."/>
            <person name="Hainaut M."/>
            <person name="Levati E."/>
            <person name="Barry K.W."/>
            <person name="Belfiori B."/>
            <person name="Cichocki N."/>
            <person name="Clum A."/>
            <person name="Dockter R.B."/>
            <person name="Fauchery L."/>
            <person name="Guy J."/>
            <person name="Iotti M."/>
            <person name="Le Tacon F."/>
            <person name="Lindquist E.A."/>
            <person name="Lipzen A."/>
            <person name="Malagnac F."/>
            <person name="Mello A."/>
            <person name="Molinier V."/>
            <person name="Miyauchi S."/>
            <person name="Poulain J."/>
            <person name="Riccioni C."/>
            <person name="Rubini A."/>
            <person name="Sitrit Y."/>
            <person name="Splivallo R."/>
            <person name="Traeger S."/>
            <person name="Wang M."/>
            <person name="Zifcakova L."/>
            <person name="Wipf D."/>
            <person name="Zambonelli A."/>
            <person name="Paolocci F."/>
            <person name="Nowrousian M."/>
            <person name="Ottonello S."/>
            <person name="Baldrian P."/>
            <person name="Spatafora J.W."/>
            <person name="Henrissat B."/>
            <person name="Nagy L.G."/>
            <person name="Aury J.M."/>
            <person name="Wincker P."/>
            <person name="Grigoriev I.V."/>
            <person name="Bonfante P."/>
            <person name="Martin F.M."/>
        </authorList>
    </citation>
    <scope>NUCLEOTIDE SEQUENCE [LARGE SCALE GENOMIC DNA]</scope>
    <source>
        <strain evidence="2 3">RN42</strain>
    </source>
</reference>
<feature type="region of interest" description="Disordered" evidence="1">
    <location>
        <begin position="145"/>
        <end position="166"/>
    </location>
</feature>
<dbReference type="Proteomes" id="UP000275078">
    <property type="component" value="Unassembled WGS sequence"/>
</dbReference>
<name>A0A3N4I0T1_ASCIM</name>
<evidence type="ECO:0000313" key="2">
    <source>
        <dbReference type="EMBL" id="RPA79703.1"/>
    </source>
</evidence>
<organism evidence="2 3">
    <name type="scientific">Ascobolus immersus RN42</name>
    <dbReference type="NCBI Taxonomy" id="1160509"/>
    <lineage>
        <taxon>Eukaryota</taxon>
        <taxon>Fungi</taxon>
        <taxon>Dikarya</taxon>
        <taxon>Ascomycota</taxon>
        <taxon>Pezizomycotina</taxon>
        <taxon>Pezizomycetes</taxon>
        <taxon>Pezizales</taxon>
        <taxon>Ascobolaceae</taxon>
        <taxon>Ascobolus</taxon>
    </lineage>
</organism>
<evidence type="ECO:0000256" key="1">
    <source>
        <dbReference type="SAM" id="MobiDB-lite"/>
    </source>
</evidence>
<dbReference type="EMBL" id="ML119696">
    <property type="protein sequence ID" value="RPA79703.1"/>
    <property type="molecule type" value="Genomic_DNA"/>
</dbReference>
<protein>
    <submittedName>
        <fullName evidence="2">Uncharacterized protein</fullName>
    </submittedName>
</protein>
<feature type="compositionally biased region" description="Acidic residues" evidence="1">
    <location>
        <begin position="149"/>
        <end position="166"/>
    </location>
</feature>
<accession>A0A3N4I0T1</accession>
<gene>
    <name evidence="2" type="ORF">BJ508DRAFT_328134</name>
</gene>
<keyword evidence="3" id="KW-1185">Reference proteome</keyword>